<sequence>MSCLQPKATRDGNKLRKRLQNEAQKAYDKHKLAEEQLEAEKLKLLSKAAKDESSDQDDKTIFDSRGLYFVDLETVDATNGEESDSIFSTNSVYFKNTFLNKFYKNFLSSERKLRLSWAEYMCFTFLLHVPLVYIYRHLFLVSAFGAVMVMIIYTLICATISVPVYMVYVFLGNYTRRSYIRFWNCVPFLKGLAYSIAIQGLFLEIFNVILAAISLYYAMLMFSKSVPWIDCSFKYSSDQCATPDPAKSYNKTCCHSFRHMNCTMENNVNLSKFSSFDYFNNYVMRIGNKTNPIQTGYLTHLVINAEIIWFVIFIFVAIGLRRCAKIFNIINMTMYITLVPIMLYTFAISSKYPMVEYITSDFSSLKDYRVWIHTSVHVLHRELPADVLTFSAASKPAISIPVDTVIIYVMKLFYTITITLWMSLSINFASKKYKIVDTKCILASGEVMLFALFPEYLASLPAPQIWLIGYFLTIFVWGLSSAVYVYNSFLEALCEEFPIIHQWRIFLSAGLCILSGVSNVFILNPKIFEFYEGLSHSLVDQKAAMLLFSFAGLFLYSISRIKNDFHFYSGAILGNYWVAGIKVATLVITLSTIGLGYYRIAGQRSSKTLFLIIMAPTLIGMVISSMRFSLRISQTLISPNSKWGPPNRRQRAARIRFDPTHDLRKCGIG</sequence>
<dbReference type="AlphaFoldDB" id="A0AAW1MGY3"/>
<dbReference type="PANTHER" id="PTHR11616:SF240">
    <property type="entry name" value="BLOATED TUBULES, ISOFORM B-RELATED"/>
    <property type="match status" value="1"/>
</dbReference>
<keyword evidence="9" id="KW-1015">Disulfide bond</keyword>
<gene>
    <name evidence="12" type="ORF">QE152_g6923</name>
</gene>
<feature type="transmembrane region" description="Helical" evidence="11">
    <location>
        <begin position="505"/>
        <end position="523"/>
    </location>
</feature>
<keyword evidence="3" id="KW-0813">Transport</keyword>
<feature type="transmembrane region" description="Helical" evidence="11">
    <location>
        <begin position="440"/>
        <end position="459"/>
    </location>
</feature>
<evidence type="ECO:0000256" key="7">
    <source>
        <dbReference type="ARBA" id="ARBA00023136"/>
    </source>
</evidence>
<keyword evidence="13" id="KW-1185">Reference proteome</keyword>
<feature type="transmembrane region" description="Helical" evidence="11">
    <location>
        <begin position="405"/>
        <end position="428"/>
    </location>
</feature>
<dbReference type="InterPro" id="IPR000175">
    <property type="entry name" value="Na/ntran_symport"/>
</dbReference>
<dbReference type="InterPro" id="IPR037272">
    <property type="entry name" value="SNS_sf"/>
</dbReference>
<feature type="transmembrane region" description="Helical" evidence="11">
    <location>
        <begin position="192"/>
        <end position="218"/>
    </location>
</feature>
<dbReference type="PROSITE" id="PS50267">
    <property type="entry name" value="NA_NEUROTRAN_SYMP_3"/>
    <property type="match status" value="1"/>
</dbReference>
<evidence type="ECO:0000256" key="6">
    <source>
        <dbReference type="ARBA" id="ARBA00022989"/>
    </source>
</evidence>
<keyword evidence="8" id="KW-0915">Sodium</keyword>
<evidence type="ECO:0000256" key="9">
    <source>
        <dbReference type="PIRSR" id="PIRSR600175-2"/>
    </source>
</evidence>
<keyword evidence="6 11" id="KW-1133">Transmembrane helix</keyword>
<comment type="subcellular location">
    <subcellularLocation>
        <location evidence="1">Membrane</location>
        <topology evidence="1">Multi-pass membrane protein</topology>
    </subcellularLocation>
</comment>
<evidence type="ECO:0000256" key="1">
    <source>
        <dbReference type="ARBA" id="ARBA00004141"/>
    </source>
</evidence>
<dbReference type="PANTHER" id="PTHR11616">
    <property type="entry name" value="SODIUM/CHLORIDE DEPENDENT TRANSPORTER"/>
    <property type="match status" value="1"/>
</dbReference>
<dbReference type="SUPFAM" id="SSF161070">
    <property type="entry name" value="SNF-like"/>
    <property type="match status" value="1"/>
</dbReference>
<evidence type="ECO:0000256" key="8">
    <source>
        <dbReference type="PIRSR" id="PIRSR600175-1"/>
    </source>
</evidence>
<feature type="binding site" evidence="8">
    <location>
        <position position="129"/>
    </location>
    <ligand>
        <name>Na(+)</name>
        <dbReference type="ChEBI" id="CHEBI:29101"/>
        <label>1</label>
    </ligand>
</feature>
<evidence type="ECO:0000313" key="13">
    <source>
        <dbReference type="Proteomes" id="UP001458880"/>
    </source>
</evidence>
<keyword evidence="7 11" id="KW-0472">Membrane</keyword>
<keyword evidence="5" id="KW-0769">Symport</keyword>
<comment type="caution">
    <text evidence="12">The sequence shown here is derived from an EMBL/GenBank/DDBJ whole genome shotgun (WGS) entry which is preliminary data.</text>
</comment>
<evidence type="ECO:0000256" key="2">
    <source>
        <dbReference type="ARBA" id="ARBA00006459"/>
    </source>
</evidence>
<feature type="transmembrane region" description="Helical" evidence="11">
    <location>
        <begin position="297"/>
        <end position="320"/>
    </location>
</feature>
<reference evidence="12 13" key="1">
    <citation type="journal article" date="2024" name="BMC Genomics">
        <title>De novo assembly and annotation of Popillia japonica's genome with initial clues to its potential as an invasive pest.</title>
        <authorList>
            <person name="Cucini C."/>
            <person name="Boschi S."/>
            <person name="Funari R."/>
            <person name="Cardaioli E."/>
            <person name="Iannotti N."/>
            <person name="Marturano G."/>
            <person name="Paoli F."/>
            <person name="Bruttini M."/>
            <person name="Carapelli A."/>
            <person name="Frati F."/>
            <person name="Nardi F."/>
        </authorList>
    </citation>
    <scope>NUCLEOTIDE SEQUENCE [LARGE SCALE GENOMIC DNA]</scope>
    <source>
        <strain evidence="12">DMR45628</strain>
    </source>
</reference>
<proteinExistence type="inferred from homology"/>
<keyword evidence="10" id="KW-0175">Coiled coil</keyword>
<dbReference type="GO" id="GO:0035725">
    <property type="term" value="P:sodium ion transmembrane transport"/>
    <property type="evidence" value="ECO:0007669"/>
    <property type="project" value="TreeGrafter"/>
</dbReference>
<feature type="transmembrane region" description="Helical" evidence="11">
    <location>
        <begin position="141"/>
        <end position="171"/>
    </location>
</feature>
<feature type="transmembrane region" description="Helical" evidence="11">
    <location>
        <begin position="327"/>
        <end position="347"/>
    </location>
</feature>
<feature type="coiled-coil region" evidence="10">
    <location>
        <begin position="16"/>
        <end position="52"/>
    </location>
</feature>
<evidence type="ECO:0000256" key="4">
    <source>
        <dbReference type="ARBA" id="ARBA00022692"/>
    </source>
</evidence>
<dbReference type="PRINTS" id="PR00176">
    <property type="entry name" value="NANEUSMPORT"/>
</dbReference>
<evidence type="ECO:0000313" key="12">
    <source>
        <dbReference type="EMBL" id="KAK9745453.1"/>
    </source>
</evidence>
<feature type="transmembrane region" description="Helical" evidence="11">
    <location>
        <begin position="465"/>
        <end position="485"/>
    </location>
</feature>
<feature type="disulfide bond" evidence="9">
    <location>
        <begin position="231"/>
        <end position="240"/>
    </location>
</feature>
<feature type="transmembrane region" description="Helical" evidence="11">
    <location>
        <begin position="543"/>
        <end position="561"/>
    </location>
</feature>
<evidence type="ECO:0000256" key="11">
    <source>
        <dbReference type="SAM" id="Phobius"/>
    </source>
</evidence>
<keyword evidence="4 11" id="KW-0812">Transmembrane</keyword>
<dbReference type="GO" id="GO:0015293">
    <property type="term" value="F:symporter activity"/>
    <property type="evidence" value="ECO:0007669"/>
    <property type="project" value="UniProtKB-KW"/>
</dbReference>
<evidence type="ECO:0000256" key="10">
    <source>
        <dbReference type="SAM" id="Coils"/>
    </source>
</evidence>
<feature type="transmembrane region" description="Helical" evidence="11">
    <location>
        <begin position="573"/>
        <end position="597"/>
    </location>
</feature>
<evidence type="ECO:0000256" key="3">
    <source>
        <dbReference type="ARBA" id="ARBA00022448"/>
    </source>
</evidence>
<protein>
    <submittedName>
        <fullName evidence="12">Sodium:neurotransmitter symporter family</fullName>
    </submittedName>
</protein>
<dbReference type="GO" id="GO:0005886">
    <property type="term" value="C:plasma membrane"/>
    <property type="evidence" value="ECO:0007669"/>
    <property type="project" value="TreeGrafter"/>
</dbReference>
<comment type="similarity">
    <text evidence="2">Belongs to the sodium:neurotransmitter symporter (SNF) (TC 2.A.22) family.</text>
</comment>
<dbReference type="GO" id="GO:0006865">
    <property type="term" value="P:amino acid transport"/>
    <property type="evidence" value="ECO:0007669"/>
    <property type="project" value="TreeGrafter"/>
</dbReference>
<feature type="transmembrane region" description="Helical" evidence="11">
    <location>
        <begin position="117"/>
        <end position="135"/>
    </location>
</feature>
<dbReference type="Pfam" id="PF00209">
    <property type="entry name" value="SNF"/>
    <property type="match status" value="1"/>
</dbReference>
<dbReference type="EMBL" id="JASPKY010000049">
    <property type="protein sequence ID" value="KAK9745453.1"/>
    <property type="molecule type" value="Genomic_DNA"/>
</dbReference>
<organism evidence="12 13">
    <name type="scientific">Popillia japonica</name>
    <name type="common">Japanese beetle</name>
    <dbReference type="NCBI Taxonomy" id="7064"/>
    <lineage>
        <taxon>Eukaryota</taxon>
        <taxon>Metazoa</taxon>
        <taxon>Ecdysozoa</taxon>
        <taxon>Arthropoda</taxon>
        <taxon>Hexapoda</taxon>
        <taxon>Insecta</taxon>
        <taxon>Pterygota</taxon>
        <taxon>Neoptera</taxon>
        <taxon>Endopterygota</taxon>
        <taxon>Coleoptera</taxon>
        <taxon>Polyphaga</taxon>
        <taxon>Scarabaeiformia</taxon>
        <taxon>Scarabaeidae</taxon>
        <taxon>Rutelinae</taxon>
        <taxon>Popillia</taxon>
    </lineage>
</organism>
<feature type="transmembrane region" description="Helical" evidence="11">
    <location>
        <begin position="609"/>
        <end position="630"/>
    </location>
</feature>
<accession>A0AAW1MGY3</accession>
<evidence type="ECO:0000256" key="5">
    <source>
        <dbReference type="ARBA" id="ARBA00022847"/>
    </source>
</evidence>
<dbReference type="Proteomes" id="UP001458880">
    <property type="component" value="Unassembled WGS sequence"/>
</dbReference>
<name>A0AAW1MGY3_POPJA</name>
<keyword evidence="8" id="KW-0479">Metal-binding</keyword>
<dbReference type="GO" id="GO:0046872">
    <property type="term" value="F:metal ion binding"/>
    <property type="evidence" value="ECO:0007669"/>
    <property type="project" value="UniProtKB-KW"/>
</dbReference>
<feature type="binding site" evidence="8">
    <location>
        <position position="481"/>
    </location>
    <ligand>
        <name>Na(+)</name>
        <dbReference type="ChEBI" id="CHEBI:29101"/>
        <label>1</label>
    </ligand>
</feature>